<comment type="subcellular location">
    <subcellularLocation>
        <location evidence="1 9">Cell membrane</location>
        <topology evidence="1 9">Multi-pass membrane protein</topology>
    </subcellularLocation>
</comment>
<dbReference type="EMBL" id="REGN01009555">
    <property type="protein sequence ID" value="RNA00911.1"/>
    <property type="molecule type" value="Genomic_DNA"/>
</dbReference>
<evidence type="ECO:0000256" key="2">
    <source>
        <dbReference type="ARBA" id="ARBA00022448"/>
    </source>
</evidence>
<evidence type="ECO:0000313" key="12">
    <source>
        <dbReference type="Proteomes" id="UP000276133"/>
    </source>
</evidence>
<dbReference type="GO" id="GO:0005886">
    <property type="term" value="C:plasma membrane"/>
    <property type="evidence" value="ECO:0007669"/>
    <property type="project" value="UniProtKB-SubCell"/>
</dbReference>
<dbReference type="PRINTS" id="PR01262">
    <property type="entry name" value="INNEXIN"/>
</dbReference>
<protein>
    <recommendedName>
        <fullName evidence="9">Innexin</fullName>
    </recommendedName>
</protein>
<comment type="similarity">
    <text evidence="9">Belongs to the pannexin family.</text>
</comment>
<feature type="region of interest" description="Disordered" evidence="10">
    <location>
        <begin position="485"/>
        <end position="536"/>
    </location>
</feature>
<comment type="function">
    <text evidence="9">Structural component of the gap junctions.</text>
</comment>
<dbReference type="PANTHER" id="PTHR11893">
    <property type="entry name" value="INNEXIN"/>
    <property type="match status" value="1"/>
</dbReference>
<comment type="caution">
    <text evidence="9">Lacks conserved residue(s) required for the propagation of feature annotation.</text>
</comment>
<name>A0A3M7PQ45_BRAPC</name>
<keyword evidence="5 9" id="KW-1133">Transmembrane helix</keyword>
<dbReference type="PROSITE" id="PS51013">
    <property type="entry name" value="PANNEXIN"/>
    <property type="match status" value="1"/>
</dbReference>
<feature type="transmembrane region" description="Helical" evidence="9">
    <location>
        <begin position="101"/>
        <end position="118"/>
    </location>
</feature>
<dbReference type="GO" id="GO:0034220">
    <property type="term" value="P:monoatomic ion transmembrane transport"/>
    <property type="evidence" value="ECO:0007669"/>
    <property type="project" value="UniProtKB-KW"/>
</dbReference>
<evidence type="ECO:0000256" key="3">
    <source>
        <dbReference type="ARBA" id="ARBA00022475"/>
    </source>
</evidence>
<dbReference type="STRING" id="10195.A0A3M7PQ45"/>
<keyword evidence="8 9" id="KW-0407">Ion channel</keyword>
<evidence type="ECO:0000256" key="9">
    <source>
        <dbReference type="RuleBase" id="RU010713"/>
    </source>
</evidence>
<keyword evidence="3" id="KW-1003">Cell membrane</keyword>
<keyword evidence="12" id="KW-1185">Reference proteome</keyword>
<evidence type="ECO:0000256" key="5">
    <source>
        <dbReference type="ARBA" id="ARBA00022989"/>
    </source>
</evidence>
<dbReference type="Proteomes" id="UP000276133">
    <property type="component" value="Unassembled WGS sequence"/>
</dbReference>
<dbReference type="Pfam" id="PF00876">
    <property type="entry name" value="Innexin"/>
    <property type="match status" value="2"/>
</dbReference>
<sequence>MEIIRGFANLPKITLSTCGRDDDVFADRLNYKYTTLILFVSSLTITVKILQSDHIQCWVPAILARYEHYINVYCWISNTYYVSFGEQTTSVNNKPERMLKYYQWVPMILLCMAFFFMLPRFMYRFLSKQSGIDLLNLADAAVNYMAVEKFDKRRRSLLYLANSIHFYSVCNKSKRAKGGFQTGNSSLGGPLGSPITGATSSKPYLYNLVCCHGKINGSYLLFLYMLTKIFYIINSFAQLFLLNIFLGFNYNSHGFHVLKDVTKGLMSNTNSINAQRRAEAEAAAEKFAAKLNIQPNNMPPPIMGPTVIFDNSDNQFSGSANYFGNSYSYNTYSDSIYSETSNSNNLFHRYFPRESACDFRIRAHIDSLVHNYTVQCVLPINLYNEQLFILLWAWLWLVCISNCYDLLLWIIRLFPSTRYNYIRARLRLKYSENSVKRNLNSFIYDYLSFDGVFVLRIMTLSMSDCVTHEIVQTLWQNYTEVPRGRQNGGGGASGSMLRDRSTGYAQRRAPPGSNNGTNEDYQDNRFISNYSTSENL</sequence>
<proteinExistence type="inferred from homology"/>
<keyword evidence="7 9" id="KW-0472">Membrane</keyword>
<evidence type="ECO:0000313" key="11">
    <source>
        <dbReference type="EMBL" id="RNA00911.1"/>
    </source>
</evidence>
<dbReference type="OrthoDB" id="10323649at2759"/>
<evidence type="ECO:0000256" key="8">
    <source>
        <dbReference type="ARBA" id="ARBA00023303"/>
    </source>
</evidence>
<evidence type="ECO:0000256" key="6">
    <source>
        <dbReference type="ARBA" id="ARBA00023065"/>
    </source>
</evidence>
<dbReference type="PANTHER" id="PTHR11893:SF36">
    <property type="entry name" value="INNEXIN-5"/>
    <property type="match status" value="1"/>
</dbReference>
<evidence type="ECO:0000256" key="7">
    <source>
        <dbReference type="ARBA" id="ARBA00023136"/>
    </source>
</evidence>
<evidence type="ECO:0000256" key="10">
    <source>
        <dbReference type="SAM" id="MobiDB-lite"/>
    </source>
</evidence>
<comment type="caution">
    <text evidence="11">The sequence shown here is derived from an EMBL/GenBank/DDBJ whole genome shotgun (WGS) entry which is preliminary data.</text>
</comment>
<evidence type="ECO:0000256" key="1">
    <source>
        <dbReference type="ARBA" id="ARBA00004651"/>
    </source>
</evidence>
<gene>
    <name evidence="9" type="primary">inx</name>
    <name evidence="11" type="ORF">BpHYR1_019314</name>
</gene>
<keyword evidence="4 9" id="KW-0812">Transmembrane</keyword>
<accession>A0A3M7PQ45</accession>
<dbReference type="GO" id="GO:0005921">
    <property type="term" value="C:gap junction"/>
    <property type="evidence" value="ECO:0007669"/>
    <property type="project" value="UniProtKB-UniRule"/>
</dbReference>
<reference evidence="11 12" key="1">
    <citation type="journal article" date="2018" name="Sci. Rep.">
        <title>Genomic signatures of local adaptation to the degree of environmental predictability in rotifers.</title>
        <authorList>
            <person name="Franch-Gras L."/>
            <person name="Hahn C."/>
            <person name="Garcia-Roger E.M."/>
            <person name="Carmona M.J."/>
            <person name="Serra M."/>
            <person name="Gomez A."/>
        </authorList>
    </citation>
    <scope>NUCLEOTIDE SEQUENCE [LARGE SCALE GENOMIC DNA]</scope>
    <source>
        <strain evidence="11">HYR1</strain>
    </source>
</reference>
<keyword evidence="2 9" id="KW-0813">Transport</keyword>
<organism evidence="11 12">
    <name type="scientific">Brachionus plicatilis</name>
    <name type="common">Marine rotifer</name>
    <name type="synonym">Brachionus muelleri</name>
    <dbReference type="NCBI Taxonomy" id="10195"/>
    <lineage>
        <taxon>Eukaryota</taxon>
        <taxon>Metazoa</taxon>
        <taxon>Spiralia</taxon>
        <taxon>Gnathifera</taxon>
        <taxon>Rotifera</taxon>
        <taxon>Eurotatoria</taxon>
        <taxon>Monogononta</taxon>
        <taxon>Pseudotrocha</taxon>
        <taxon>Ploima</taxon>
        <taxon>Brachionidae</taxon>
        <taxon>Brachionus</taxon>
    </lineage>
</organism>
<feature type="transmembrane region" description="Helical" evidence="9">
    <location>
        <begin position="229"/>
        <end position="248"/>
    </location>
</feature>
<evidence type="ECO:0000256" key="4">
    <source>
        <dbReference type="ARBA" id="ARBA00022692"/>
    </source>
</evidence>
<feature type="transmembrane region" description="Helical" evidence="9">
    <location>
        <begin position="387"/>
        <end position="411"/>
    </location>
</feature>
<keyword evidence="6 9" id="KW-0406">Ion transport</keyword>
<feature type="compositionally biased region" description="Polar residues" evidence="10">
    <location>
        <begin position="512"/>
        <end position="536"/>
    </location>
</feature>
<dbReference type="InterPro" id="IPR000990">
    <property type="entry name" value="Innexin"/>
</dbReference>
<dbReference type="AlphaFoldDB" id="A0A3M7PQ45"/>